<evidence type="ECO:0000256" key="8">
    <source>
        <dbReference type="ARBA" id="ARBA00023245"/>
    </source>
</evidence>
<dbReference type="FunFam" id="3.40.190.10:FF:000030">
    <property type="entry name" value="Molybdate ABC transporter substrate-binding protein"/>
    <property type="match status" value="1"/>
</dbReference>
<feature type="chain" id="PRO_5043851635" description="Molybdate-binding protein ModA" evidence="14">
    <location>
        <begin position="26"/>
        <end position="262"/>
    </location>
</feature>
<dbReference type="GO" id="GO:0046872">
    <property type="term" value="F:metal ion binding"/>
    <property type="evidence" value="ECO:0007669"/>
    <property type="project" value="UniProtKB-KW"/>
</dbReference>
<dbReference type="AlphaFoldDB" id="A0AAU8AJ43"/>
<evidence type="ECO:0000313" key="15">
    <source>
        <dbReference type="EMBL" id="XCC94531.1"/>
    </source>
</evidence>
<feature type="binding site" evidence="13">
    <location>
        <position position="62"/>
    </location>
    <ligand>
        <name>molybdate</name>
        <dbReference type="ChEBI" id="CHEBI:36264"/>
    </ligand>
</feature>
<evidence type="ECO:0000256" key="11">
    <source>
        <dbReference type="ARBA" id="ARBA00073171"/>
    </source>
</evidence>
<comment type="similarity">
    <text evidence="2">Belongs to the bacterial solute-binding protein ModA family.</text>
</comment>
<comment type="subcellular location">
    <subcellularLocation>
        <location evidence="1">Cell membrane</location>
    </subcellularLocation>
</comment>
<dbReference type="NCBIfam" id="TIGR01256">
    <property type="entry name" value="modA"/>
    <property type="match status" value="1"/>
</dbReference>
<dbReference type="RefSeq" id="WP_353473354.1">
    <property type="nucleotide sequence ID" value="NZ_CP123384.1"/>
</dbReference>
<keyword evidence="6 14" id="KW-0732">Signal</keyword>
<evidence type="ECO:0000256" key="1">
    <source>
        <dbReference type="ARBA" id="ARBA00004236"/>
    </source>
</evidence>
<dbReference type="NCBIfam" id="NF007958">
    <property type="entry name" value="PRK10677.1"/>
    <property type="match status" value="1"/>
</dbReference>
<evidence type="ECO:0000256" key="9">
    <source>
        <dbReference type="ARBA" id="ARBA00056002"/>
    </source>
</evidence>
<evidence type="ECO:0000256" key="13">
    <source>
        <dbReference type="PIRSR" id="PIRSR004846-1"/>
    </source>
</evidence>
<dbReference type="GO" id="GO:0015689">
    <property type="term" value="P:molybdate ion transport"/>
    <property type="evidence" value="ECO:0007669"/>
    <property type="project" value="InterPro"/>
</dbReference>
<proteinExistence type="inferred from homology"/>
<sequence>MPFARSLRPALAAALLSTLPLAAQAEEVVVFAAASLKNAMDEIAPAFEAGTGHEVTVSLAGSSALARQIQQGAPADIFISANEEWMDALDEDGLVREGTRGDLLRNSIVLIAHGKDAAPVEIGPGLDLPALLDGGHLAMALVDAVPAGIYGKAALESLGLWDSAAPQVAQADNVRAALTLVSTGEAPLGIVYATDAAADEGVSVIGTFPKDSHPPIVYPAAGLAGRDTPAAAAFLDYLHGPEARAAFEAQGFVVVPAPGAGG</sequence>
<evidence type="ECO:0000256" key="5">
    <source>
        <dbReference type="ARBA" id="ARBA00022723"/>
    </source>
</evidence>
<keyword evidence="7" id="KW-0472">Membrane</keyword>
<dbReference type="CDD" id="cd13536">
    <property type="entry name" value="PBP2_EcModA"/>
    <property type="match status" value="1"/>
</dbReference>
<dbReference type="EMBL" id="CP123384">
    <property type="protein sequence ID" value="XCC94531.1"/>
    <property type="molecule type" value="Genomic_DNA"/>
</dbReference>
<organism evidence="15">
    <name type="scientific">Alloyangia sp. H15</name>
    <dbReference type="NCBI Taxonomy" id="3029062"/>
    <lineage>
        <taxon>Bacteria</taxon>
        <taxon>Pseudomonadati</taxon>
        <taxon>Pseudomonadota</taxon>
        <taxon>Alphaproteobacteria</taxon>
        <taxon>Rhodobacterales</taxon>
        <taxon>Roseobacteraceae</taxon>
        <taxon>Alloyangia</taxon>
    </lineage>
</organism>
<dbReference type="InterPro" id="IPR050682">
    <property type="entry name" value="ModA/WtpA"/>
</dbReference>
<keyword evidence="13" id="KW-0500">Molybdenum</keyword>
<dbReference type="InterPro" id="IPR005950">
    <property type="entry name" value="ModA"/>
</dbReference>
<evidence type="ECO:0000256" key="2">
    <source>
        <dbReference type="ARBA" id="ARBA00009175"/>
    </source>
</evidence>
<feature type="binding site" evidence="13">
    <location>
        <position position="147"/>
    </location>
    <ligand>
        <name>molybdate</name>
        <dbReference type="ChEBI" id="CHEBI:36264"/>
    </ligand>
</feature>
<accession>A0AAU8AJ43</accession>
<dbReference type="PIRSF" id="PIRSF004846">
    <property type="entry name" value="ModA"/>
    <property type="match status" value="1"/>
</dbReference>
<feature type="binding site" evidence="13">
    <location>
        <position position="192"/>
    </location>
    <ligand>
        <name>molybdate</name>
        <dbReference type="ChEBI" id="CHEBI:36264"/>
    </ligand>
</feature>
<dbReference type="SUPFAM" id="SSF53850">
    <property type="entry name" value="Periplasmic binding protein-like II"/>
    <property type="match status" value="1"/>
</dbReference>
<reference evidence="15" key="1">
    <citation type="submission" date="2023-02" db="EMBL/GenBank/DDBJ databases">
        <title>Description and genomic characterization of Salipiger bruguierae sp. nov., isolated from the sediment of mangrove plant Bruguiera sexangula.</title>
        <authorList>
            <person name="Long M."/>
        </authorList>
    </citation>
    <scope>NUCLEOTIDE SEQUENCE</scope>
    <source>
        <strain evidence="15">H15</strain>
    </source>
</reference>
<feature type="binding site" evidence="13">
    <location>
        <position position="174"/>
    </location>
    <ligand>
        <name>molybdate</name>
        <dbReference type="ChEBI" id="CHEBI:36264"/>
    </ligand>
</feature>
<dbReference type="PANTHER" id="PTHR30632">
    <property type="entry name" value="MOLYBDATE-BINDING PERIPLASMIC PROTEIN"/>
    <property type="match status" value="1"/>
</dbReference>
<evidence type="ECO:0000256" key="4">
    <source>
        <dbReference type="ARBA" id="ARBA00022475"/>
    </source>
</evidence>
<dbReference type="GO" id="GO:0005886">
    <property type="term" value="C:plasma membrane"/>
    <property type="evidence" value="ECO:0007669"/>
    <property type="project" value="UniProtKB-SubCell"/>
</dbReference>
<keyword evidence="5 13" id="KW-0479">Metal-binding</keyword>
<feature type="signal peptide" evidence="14">
    <location>
        <begin position="1"/>
        <end position="25"/>
    </location>
</feature>
<dbReference type="GO" id="GO:0030288">
    <property type="term" value="C:outer membrane-bounded periplasmic space"/>
    <property type="evidence" value="ECO:0007669"/>
    <property type="project" value="TreeGrafter"/>
</dbReference>
<evidence type="ECO:0000256" key="10">
    <source>
        <dbReference type="ARBA" id="ARBA00062515"/>
    </source>
</evidence>
<keyword evidence="4" id="KW-1003">Cell membrane</keyword>
<keyword evidence="3" id="KW-0813">Transport</keyword>
<comment type="subunit">
    <text evidence="10">The complex is composed of two ATP-binding proteins (ModC), two transmembrane proteins (ModB) and a solute-binding protein (ModA).</text>
</comment>
<evidence type="ECO:0000256" key="14">
    <source>
        <dbReference type="SAM" id="SignalP"/>
    </source>
</evidence>
<gene>
    <name evidence="15" type="primary">modA</name>
    <name evidence="15" type="ORF">PVT71_04745</name>
</gene>
<dbReference type="Gene3D" id="3.40.190.10">
    <property type="entry name" value="Periplasmic binding protein-like II"/>
    <property type="match status" value="2"/>
</dbReference>
<feature type="binding site" evidence="13">
    <location>
        <position position="35"/>
    </location>
    <ligand>
        <name>molybdate</name>
        <dbReference type="ChEBI" id="CHEBI:36264"/>
    </ligand>
</feature>
<evidence type="ECO:0000256" key="3">
    <source>
        <dbReference type="ARBA" id="ARBA00022448"/>
    </source>
</evidence>
<evidence type="ECO:0000256" key="6">
    <source>
        <dbReference type="ARBA" id="ARBA00022729"/>
    </source>
</evidence>
<name>A0AAU8AJ43_9RHOB</name>
<protein>
    <recommendedName>
        <fullName evidence="11">Molybdate-binding protein ModA</fullName>
    </recommendedName>
    <alternativeName>
        <fullName evidence="12">Molybdate/tungstate-binding protein ModA</fullName>
    </alternativeName>
</protein>
<dbReference type="PANTHER" id="PTHR30632:SF17">
    <property type="entry name" value="MOLYBDATE-BINDING PROTEIN MODA"/>
    <property type="match status" value="1"/>
</dbReference>
<dbReference type="GO" id="GO:0030973">
    <property type="term" value="F:molybdate ion binding"/>
    <property type="evidence" value="ECO:0007669"/>
    <property type="project" value="TreeGrafter"/>
</dbReference>
<keyword evidence="8" id="KW-0826">Tungsten</keyword>
<dbReference type="Pfam" id="PF13531">
    <property type="entry name" value="SBP_bac_11"/>
    <property type="match status" value="1"/>
</dbReference>
<evidence type="ECO:0000256" key="12">
    <source>
        <dbReference type="ARBA" id="ARBA00078141"/>
    </source>
</evidence>
<comment type="function">
    <text evidence="9">Involved in the transport of molybdenum into the cell. Part of the binding-protein-dependent transport system ModABCD.</text>
</comment>
<evidence type="ECO:0000256" key="7">
    <source>
        <dbReference type="ARBA" id="ARBA00023136"/>
    </source>
</evidence>